<dbReference type="GO" id="GO:0000723">
    <property type="term" value="P:telomere maintenance"/>
    <property type="evidence" value="ECO:0007669"/>
    <property type="project" value="TreeGrafter"/>
</dbReference>
<dbReference type="SMART" id="SM01343">
    <property type="entry name" value="FATC"/>
    <property type="match status" value="1"/>
</dbReference>
<dbReference type="Pfam" id="PF20500">
    <property type="entry name" value="DNA-PKcs_N"/>
    <property type="match status" value="1"/>
</dbReference>
<dbReference type="InterPro" id="IPR046804">
    <property type="entry name" value="DNA-PKcs_N"/>
</dbReference>
<dbReference type="InterPro" id="IPR045581">
    <property type="entry name" value="DNAPKcs_CC5"/>
</dbReference>
<dbReference type="InterPro" id="IPR037706">
    <property type="entry name" value="DNA-PK_dom"/>
</dbReference>
<dbReference type="STRING" id="520822.A0A195BVK9"/>
<dbReference type="InterPro" id="IPR003152">
    <property type="entry name" value="FATC_dom"/>
</dbReference>
<proteinExistence type="inferred from homology"/>
<dbReference type="InterPro" id="IPR016024">
    <property type="entry name" value="ARM-type_fold"/>
</dbReference>
<evidence type="ECO:0000259" key="7">
    <source>
        <dbReference type="PROSITE" id="PS51190"/>
    </source>
</evidence>
<keyword evidence="9" id="KW-1185">Reference proteome</keyword>
<feature type="domain" description="PI3K/PI4K catalytic" evidence="6">
    <location>
        <begin position="3407"/>
        <end position="3732"/>
    </location>
</feature>
<sequence length="3784" mass="440727">MLQNVCQLGLKVKLHCFTKKAAHNTFIKLIELFKDHDLKFDETVRNYCRTFHNYDKKEKRFIFCVLGKIIKYVENIRSSQNYLDVIFQQLYYDARDEYDSKINIRNDFYMYFDALADILDGIVEPLNALKCKRLSDSYKWIKDLGQCNKQQGDDERIRTVTKSAIDFLYRHMNLFQDLLYPDCMYWHDILRHLSLKTTTYSIYGQRTLKRFYQVIGQILTNQNSNESEILVKFVEYFYREFKKTNLNLTTLRLIVYGFSQMAAPCKMHMTQFEVRHMYSITTSYALPLCSSEHSHSMHIESICCYQEALSEILRHMTDVTIENINILIKLSIYVIKRFPDLAISNNTLAISTLTKTISNLVIIDKALLQRYLDSIVYDGIAWSCSHTLALDAELQRELNNLKQSPVCYKNYLPLWTELLNTKRYRGQEQLAQHVANTMIDVCITLINRLNINVKRRNEDTVLSDVALTQSAVNQADFRVFANVVDLYVDVIDASEPQLFANTVHRFLYEVIRLSYKYPLISGFYKLIQASMKIFTHTSEDEEEKSAESRRIEELLSNYLWHTLDLIPAFSNELLIACLYLILNAPFAYVKNALPCTLPAFKIAFTAGLSNLELAYSALTALEIWTTKAQEQKQDEQINELLREIIIYLEPYLRSTESSVEVSQDLMAVRKRIKRVDVINTDHTLRNYQRRILLFLGSLDHDMLTNFVHEHASRNTGASWDFKELSKVCKYSLLLPDAELVIHFDRMLPRVIALARDSSDRRTKIAACEVLHSMIAIIIGSLSYSRNSDSETRFPTLYSTLCQAVLALGCDSDEVVCGLFRPLALQLMHLWSSSLESMSLVIDSLFDSLTNDSNPALREFSGMCLAEFTRWSIRQSATNRVKHMHTIIEKINNLALHPLTRKRIAAAVAFNHLYVILREENDIISTYWLEIFYCFVRSLEGCDDPSITNALAHIERVMKVKAENLKMPSLHRRKPHEFDDATLTYALYWLLSQCGNLDEHCRAKCMELYVNVSQHIDSSAQETMQNFVHSYGINHLNNIILKGLESGVKDISIASNMTPLLKALDYYMWLINKELLPVEKFFPADIDEQQIFSHIRSFACQFWRIIEESSMETAATTMKSKELEQLQALQCKVLMTMLNFIQVLLNVNVNVPESLWDESLTALTIRCIMHPRTLGFDAKNIKITDELPHILEILLNSMRSRYNYALPDIFNKCLLNFIREIVTKLLNLDIIKNDSCDDLIQNINGLILLKQCDMLDPTMLETSTFTDADYTVGQIFEFLVSKCIGELVCKDLSTQMIEYLRALMEFQFSLLPATIETPVIIPDDVRSIIDNLVKFMSNNDQVISMGCTIITHGEHFLNTFKSVIFKYMLTHVSAITHVFENTYDNPSFLLKWIEDMLLFLKQHKRELQAYVDIMVDLILQQFTCLKNIIFNVDSRKERLMNIYSIAVHLKSKPTEVLQNHEFYQWIRDELTNNNNLEYKTKILKNFFICLTDVVDRNDLQISWTLRNDSRHLCSNLSEMNVNAMKVIDCFKTLLVLLSMTRSKTMLKCVIDFAAGTGNRLFDKKLEEHLRGYYYGASLEHVLDSLQRTYSAFMEMNTETERLDILHGFLLPAFKFCDSIAIERFFDHNYKVLYDYYIDFLNIFNNDDAIKQKIVTMIGYSQLLTIMFARVDKNKIQANELTMQNPGFKNPNLKILIKRNDYQQLVKSTIKIFQKSIKWSVHQEFIRQLQCSLYNCLLAIISLKEDEIFYRVVFDTFGWEKIVDCRTQYTLGQSVKDYPKTREITVNIRSAEIEREEQTHRYTYIHSYDLSSCTLSEDINAYDLNKCVVLPADFRRSTPIMNSADSDSLHTHHATSITLTNNDFDKHECMPYICVLLRHIRKIFGSTNTEIPKWLEYFLNTIQHNNLHANIQLFMLKIISNTADEVFKPYARFALTKIIKTIANYLQGNNNLNYIITDVLEILMNWHDIAIPNNEDSKAEAQRLFERFIDKVFKRKSNDEDRVYNYNLNLLKTMMEKWRGCLRIPSDFLNRQITSAPSAAVYLILVSLDNNMTEEIVIRDDIVNFLLEQLKNWDTPDSDKTPLYCCECLGLYLRFLDNNNHDEIERDNKKRMVKEKISNILRLPQNHIDKQVKRVAVLCQTYPEVAQDYINIATRAMYTTKYSTKCLEIFALAIPRLNVEDVVTNLYYIRLQKILETRMSSCEKIALRIVRDVVEILPIQNLLPYKQVILYIKDNITEHRELVYDILIRIHKRCSTDITVNDNAIVQDLLSISKRNLLAGLLDPSPDLQDKILKFWTEEMKLDTEELKKRLVSPLTILSSQLITEEDAFAPFVALLMLQQATKSIRYTEKIFDEPLSNSSRFEEYKIAVSWRRRNLSYVTPMFVDSLASQMSIFSQSVDNDLSRICTIPTFSYPRLLPGLRATQDLQFEPTLDDNDNAADATTILDVSSYDTRFDRTIIASSSRQPLRTAGRERFTRILTNTSNATNDFRNAQIRKNAQQEERIQQENIRQRSTVKLYRNYRIGELPDIEITHKSFIVLLQQLVKLDRLICKDVIVSLFCSLTKKTTNQENIRQTIVDTLKRILHDLCEKNSSFNAVILETLLKLNQDAATIVNCDPQDVMKASKANHLNAVGILLLEHSLLLDAQEDDSSPTSSKRMRLHDDAIRYEETNKWVQLASLYKSLNDFDVVLSIFRGQQFFSQNVQEAALAEVNGDWIRAKDAFTKAYEETTDPSIKEHCLQGLLEAVNNLCDWSAIDKLVKSRARNENLRSIWNDAWKDWMIPCVCDAYVHMMSEERDLEASDMETIKSWIYTREKLQHLMPLTGENLVIFLLNFEDVRKATDLLNDLLDMTGKQWVGLNPLCTELRMRKLFKLQIMNDLDASLKILRCTNRAEYLNRTIALLNLWSMKTTTIRDNLIQWNKLAADRAYSSILFQNKYRKREVTKRHYQMNYQLRLGIINAALNQKHRYIAEKYLNYVSEAFSEEDVSYLDMINLRWLKTRLKSLFADVETDILKKMSNYIDSWKNSHRLLNSELGIDTSNAIEEHISIIASKIEFLSRENQEFAITLKYNTKILWDIGISVDDLDKIRKYLLGYSLKKLQSCCKDTTTANVGKYYCALAKHCYGRLMTTDVESDEIFQEFLLSTLKSMYHDCLEATHYFPCLLRPERLQNDETRETFIRECDELRPWLFLRWRDLLFSHLGTPSISIAIMPIIKRLAKAYPDAIIYNYYLTAEKNPSILEDVNIQQIRSLLHDKAKEYERFLQAIQYVVQPQLYLKHYLDKVMNSGNTTIESLLQRVYPNSSTGAIERKNPRPGAIFKEIAEYESVIRSLNPDDLDVRKGMTKLKAIQLKLIESIQRQNNRNNRKRSTNELKNYSPFLYEYVSGSIEIPGQYTGDREPIPRYHVRIARFEPQVEIMQSLRKPIRISIIGDNGKEYKFLVKFGEDLTIDRGLQQLYSTMNRTLRNDPSCRQRRLAIDTYEVIPISSLFGLIQWIEDTRSLDELICLTLSDKEIDCCQNIIKKYAKWIQKAAPEKRLIRDFYIEAVSKYNQQAVTENMNRLIRETKQTALRDAFNSISPSSECFVTLRRNFITSYATMCVAHWLAGIGDRHLQNTLVRVATGRCLGIDFGHAFDSGIGASVPELVPFRLTPQILELLRPFTERDLLAMIMTHTMQALRDDQGPILACMDIFVYKPVQWLNINDDEIMRNGDENINAEQLNDTRKRRAIDDRHFAKYYAIISGNDEIKQTRADIKRDHLTSVEQVNCLLDQAKDLNILGRMYQNWRSWL</sequence>
<dbReference type="Pfam" id="PF08163">
    <property type="entry name" value="DNAPKcs_CC3"/>
    <property type="match status" value="1"/>
</dbReference>
<gene>
    <name evidence="8" type="ORF">ALC53_00760</name>
</gene>
<dbReference type="CDD" id="cd05172">
    <property type="entry name" value="PIKKc_DNA-PK"/>
    <property type="match status" value="1"/>
</dbReference>
<reference evidence="8 9" key="1">
    <citation type="submission" date="2015-09" db="EMBL/GenBank/DDBJ databases">
        <title>Atta colombica WGS genome.</title>
        <authorList>
            <person name="Nygaard S."/>
            <person name="Hu H."/>
            <person name="Boomsma J."/>
            <person name="Zhang G."/>
        </authorList>
    </citation>
    <scope>NUCLEOTIDE SEQUENCE [LARGE SCALE GENOMIC DNA]</scope>
    <source>
        <strain evidence="8">Treedump-2</strain>
        <tissue evidence="8">Whole body</tissue>
    </source>
</reference>
<evidence type="ECO:0000256" key="5">
    <source>
        <dbReference type="ARBA" id="ARBA00023242"/>
    </source>
</evidence>
<dbReference type="PROSITE" id="PS50290">
    <property type="entry name" value="PI3_4_KINASE_3"/>
    <property type="match status" value="1"/>
</dbReference>
<dbReference type="PANTHER" id="PTHR11139">
    <property type="entry name" value="ATAXIA TELANGIECTASIA MUTATED ATM -RELATED"/>
    <property type="match status" value="1"/>
</dbReference>
<dbReference type="InterPro" id="IPR050517">
    <property type="entry name" value="DDR_Repair_Kinase"/>
</dbReference>
<evidence type="ECO:0000256" key="3">
    <source>
        <dbReference type="ARBA" id="ARBA00022527"/>
    </source>
</evidence>
<dbReference type="SMART" id="SM00146">
    <property type="entry name" value="PI3Kc"/>
    <property type="match status" value="1"/>
</dbReference>
<keyword evidence="3" id="KW-0723">Serine/threonine-protein kinase</keyword>
<feature type="domain" description="FATC" evidence="7">
    <location>
        <begin position="3753"/>
        <end position="3784"/>
    </location>
</feature>
<dbReference type="InterPro" id="IPR011009">
    <property type="entry name" value="Kinase-like_dom_sf"/>
</dbReference>
<keyword evidence="8" id="KW-0418">Kinase</keyword>
<dbReference type="SUPFAM" id="SSF56112">
    <property type="entry name" value="Protein kinase-like (PK-like)"/>
    <property type="match status" value="1"/>
</dbReference>
<organism evidence="8 9">
    <name type="scientific">Atta colombica</name>
    <dbReference type="NCBI Taxonomy" id="520822"/>
    <lineage>
        <taxon>Eukaryota</taxon>
        <taxon>Metazoa</taxon>
        <taxon>Ecdysozoa</taxon>
        <taxon>Arthropoda</taxon>
        <taxon>Hexapoda</taxon>
        <taxon>Insecta</taxon>
        <taxon>Pterygota</taxon>
        <taxon>Neoptera</taxon>
        <taxon>Endopterygota</taxon>
        <taxon>Hymenoptera</taxon>
        <taxon>Apocrita</taxon>
        <taxon>Aculeata</taxon>
        <taxon>Formicoidea</taxon>
        <taxon>Formicidae</taxon>
        <taxon>Myrmicinae</taxon>
        <taxon>Atta</taxon>
    </lineage>
</organism>
<evidence type="ECO:0000256" key="2">
    <source>
        <dbReference type="ARBA" id="ARBA00011031"/>
    </source>
</evidence>
<keyword evidence="4" id="KW-0227">DNA damage</keyword>
<dbReference type="SMART" id="SM01344">
    <property type="entry name" value="NUC194"/>
    <property type="match status" value="1"/>
</dbReference>
<dbReference type="Pfam" id="PF20502">
    <property type="entry name" value="DNAPKcs_CC1-2"/>
    <property type="match status" value="1"/>
</dbReference>
<comment type="similarity">
    <text evidence="2">Belongs to the PI3/PI4-kinase family.</text>
</comment>
<name>A0A195BVK9_9HYME</name>
<dbReference type="Pfam" id="PF19704">
    <property type="entry name" value="DNAPKcs_CC5"/>
    <property type="match status" value="2"/>
</dbReference>
<dbReference type="PROSITE" id="PS51190">
    <property type="entry name" value="FATC"/>
    <property type="match status" value="1"/>
</dbReference>
<dbReference type="EMBL" id="KQ976401">
    <property type="protein sequence ID" value="KYM92305.1"/>
    <property type="molecule type" value="Genomic_DNA"/>
</dbReference>
<dbReference type="InterPro" id="IPR000403">
    <property type="entry name" value="PI3/4_kinase_cat_dom"/>
</dbReference>
<dbReference type="InterPro" id="IPR012582">
    <property type="entry name" value="DNAPKcs_CC3"/>
</dbReference>
<dbReference type="GO" id="GO:0006303">
    <property type="term" value="P:double-strand break repair via nonhomologous end joining"/>
    <property type="evidence" value="ECO:0007669"/>
    <property type="project" value="InterPro"/>
</dbReference>
<keyword evidence="8" id="KW-0808">Transferase</keyword>
<dbReference type="PANTHER" id="PTHR11139:SF68">
    <property type="entry name" value="DNA-DEPENDENT PROTEIN KINASE CATALYTIC SUBUNIT"/>
    <property type="match status" value="1"/>
</dbReference>
<evidence type="ECO:0000256" key="4">
    <source>
        <dbReference type="ARBA" id="ARBA00022763"/>
    </source>
</evidence>
<protein>
    <submittedName>
        <fullName evidence="8">DNA-dependent protein kinase catalytic subunit</fullName>
    </submittedName>
</protein>
<dbReference type="Proteomes" id="UP000078540">
    <property type="component" value="Unassembled WGS sequence"/>
</dbReference>
<evidence type="ECO:0000313" key="9">
    <source>
        <dbReference type="Proteomes" id="UP000078540"/>
    </source>
</evidence>
<keyword evidence="5" id="KW-0539">Nucleus</keyword>
<dbReference type="Gene3D" id="1.10.1070.11">
    <property type="entry name" value="Phosphatidylinositol 3-/4-kinase, catalytic domain"/>
    <property type="match status" value="1"/>
</dbReference>
<dbReference type="Gene3D" id="3.30.1010.10">
    <property type="entry name" value="Phosphatidylinositol 3-kinase Catalytic Subunit, Chain A, domain 4"/>
    <property type="match status" value="1"/>
</dbReference>
<dbReference type="SUPFAM" id="SSF48371">
    <property type="entry name" value="ARM repeat"/>
    <property type="match status" value="1"/>
</dbReference>
<dbReference type="Pfam" id="PF00454">
    <property type="entry name" value="PI3_PI4_kinase"/>
    <property type="match status" value="1"/>
</dbReference>
<evidence type="ECO:0000313" key="8">
    <source>
        <dbReference type="EMBL" id="KYM92305.1"/>
    </source>
</evidence>
<accession>A0A195BVK9</accession>
<dbReference type="InterPro" id="IPR046803">
    <property type="entry name" value="DNAPKcs_CC1-2"/>
</dbReference>
<comment type="subcellular location">
    <subcellularLocation>
        <location evidence="1">Nucleus</location>
    </subcellularLocation>
</comment>
<dbReference type="GO" id="GO:0005634">
    <property type="term" value="C:nucleus"/>
    <property type="evidence" value="ECO:0007669"/>
    <property type="project" value="UniProtKB-SubCell"/>
</dbReference>
<dbReference type="GO" id="GO:0004677">
    <property type="term" value="F:DNA-dependent protein kinase activity"/>
    <property type="evidence" value="ECO:0007669"/>
    <property type="project" value="InterPro"/>
</dbReference>
<dbReference type="InterPro" id="IPR036940">
    <property type="entry name" value="PI3/4_kinase_cat_sf"/>
</dbReference>
<evidence type="ECO:0000259" key="6">
    <source>
        <dbReference type="PROSITE" id="PS50290"/>
    </source>
</evidence>
<evidence type="ECO:0000256" key="1">
    <source>
        <dbReference type="ARBA" id="ARBA00004123"/>
    </source>
</evidence>